<dbReference type="InterPro" id="IPR050087">
    <property type="entry name" value="AON_synthase_class-II"/>
</dbReference>
<proteinExistence type="predicted"/>
<dbReference type="HOGENOM" id="CLU_015846_11_2_7"/>
<evidence type="ECO:0000256" key="4">
    <source>
        <dbReference type="SAM" id="MobiDB-lite"/>
    </source>
</evidence>
<sequence length="424" mass="45032">MAHPFLHRLTLRLDAQRAAGLDRTVMTPETRTTRHVILDGQRLCNFASNDYLGLADDAAWRAEVADCFARHPASGTASRLAAGHSALVAEAEAAWAEHFGYESCLFLPSGYQANLAVVTGLLHTGDTLFIDRRIHASMARAVPLCGAHPVTYPHGDLARLDRRLTAWRHETTAETASAAPLTEGAPLSSPPATCPTASPPPHGDASPVILTESLFSMDGTVTSMDALATLRSRHGAFVILDEAHACGALGQGGRGLAWGQTENAPAADVIVGTLGKGPGFFGAFVLMPRIVRESLENFASAVMHSTALPEAHAAAVLRLLPRMAGMDEARARLARHARALREGLAGSGLPVHGDAHIICLETGDEAQATQLVRRLRARGVLALAARHPTVPRGHAIVRFSVTAAHTGDDITFCKETVHTCLHTR</sequence>
<organism evidence="6 7">
    <name type="scientific">Nitratidesulfovibrio vulgaris (strain DP4)</name>
    <name type="common">Desulfovibrio vulgaris</name>
    <dbReference type="NCBI Taxonomy" id="391774"/>
    <lineage>
        <taxon>Bacteria</taxon>
        <taxon>Pseudomonadati</taxon>
        <taxon>Thermodesulfobacteriota</taxon>
        <taxon>Desulfovibrionia</taxon>
        <taxon>Desulfovibrionales</taxon>
        <taxon>Desulfovibrionaceae</taxon>
        <taxon>Nitratidesulfovibrio</taxon>
    </lineage>
</organism>
<dbReference type="RefSeq" id="WP_011791768.1">
    <property type="nucleotide sequence ID" value="NC_008751.1"/>
</dbReference>
<dbReference type="PANTHER" id="PTHR13693:SF100">
    <property type="entry name" value="8-AMINO-7-OXONONANOATE SYNTHASE"/>
    <property type="match status" value="1"/>
</dbReference>
<protein>
    <submittedName>
        <fullName evidence="6">Aminotransferase, class I and II</fullName>
    </submittedName>
</protein>
<dbReference type="Gene3D" id="3.90.1150.10">
    <property type="entry name" value="Aspartate Aminotransferase, domain 1"/>
    <property type="match status" value="1"/>
</dbReference>
<dbReference type="InterPro" id="IPR004839">
    <property type="entry name" value="Aminotransferase_I/II_large"/>
</dbReference>
<evidence type="ECO:0000313" key="6">
    <source>
        <dbReference type="EMBL" id="ABM27706.1"/>
    </source>
</evidence>
<dbReference type="Pfam" id="PF00155">
    <property type="entry name" value="Aminotran_1_2"/>
    <property type="match status" value="1"/>
</dbReference>
<feature type="compositionally biased region" description="Pro residues" evidence="4">
    <location>
        <begin position="188"/>
        <end position="202"/>
    </location>
</feature>
<dbReference type="InterPro" id="IPR015422">
    <property type="entry name" value="PyrdxlP-dep_Trfase_small"/>
</dbReference>
<reference evidence="7" key="1">
    <citation type="journal article" date="2009" name="Environ. Microbiol.">
        <title>Contribution of mobile genetic elements to Desulfovibrio vulgaris genome plasticity.</title>
        <authorList>
            <person name="Walker C.B."/>
            <person name="Stolyar S."/>
            <person name="Chivian D."/>
            <person name="Pinel N."/>
            <person name="Gabster J.A."/>
            <person name="Dehal P.S."/>
            <person name="He Z."/>
            <person name="Yang Z.K."/>
            <person name="Yen H.C."/>
            <person name="Zhou J."/>
            <person name="Wall J.D."/>
            <person name="Hazen T.C."/>
            <person name="Arkin A.P."/>
            <person name="Stahl D.A."/>
        </authorList>
    </citation>
    <scope>NUCLEOTIDE SEQUENCE [LARGE SCALE GENOMIC DNA]</scope>
    <source>
        <strain evidence="7">DP4</strain>
    </source>
</reference>
<dbReference type="InterPro" id="IPR015424">
    <property type="entry name" value="PyrdxlP-dep_Trfase"/>
</dbReference>
<comment type="cofactor">
    <cofactor evidence="1">
        <name>pyridoxal 5'-phosphate</name>
        <dbReference type="ChEBI" id="CHEBI:597326"/>
    </cofactor>
</comment>
<dbReference type="SUPFAM" id="SSF53383">
    <property type="entry name" value="PLP-dependent transferases"/>
    <property type="match status" value="1"/>
</dbReference>
<dbReference type="AlphaFoldDB" id="A0A0H3A5W0"/>
<evidence type="ECO:0000256" key="1">
    <source>
        <dbReference type="ARBA" id="ARBA00001933"/>
    </source>
</evidence>
<keyword evidence="3" id="KW-0663">Pyridoxal phosphate</keyword>
<dbReference type="KEGG" id="dvl:Dvul_0683"/>
<dbReference type="GO" id="GO:0009102">
    <property type="term" value="P:biotin biosynthetic process"/>
    <property type="evidence" value="ECO:0007669"/>
    <property type="project" value="TreeGrafter"/>
</dbReference>
<name>A0A0H3A5W0_NITV4</name>
<evidence type="ECO:0000259" key="5">
    <source>
        <dbReference type="Pfam" id="PF00155"/>
    </source>
</evidence>
<dbReference type="InterPro" id="IPR015421">
    <property type="entry name" value="PyrdxlP-dep_Trfase_major"/>
</dbReference>
<gene>
    <name evidence="6" type="ordered locus">Dvul_0683</name>
</gene>
<dbReference type="GO" id="GO:0008710">
    <property type="term" value="F:8-amino-7-oxononanoate synthase activity"/>
    <property type="evidence" value="ECO:0007669"/>
    <property type="project" value="TreeGrafter"/>
</dbReference>
<dbReference type="EMBL" id="CP000527">
    <property type="protein sequence ID" value="ABM27706.1"/>
    <property type="molecule type" value="Genomic_DNA"/>
</dbReference>
<feature type="domain" description="Aminotransferase class I/classII large" evidence="5">
    <location>
        <begin position="44"/>
        <end position="410"/>
    </location>
</feature>
<dbReference type="Gene3D" id="3.40.640.10">
    <property type="entry name" value="Type I PLP-dependent aspartate aminotransferase-like (Major domain)"/>
    <property type="match status" value="1"/>
</dbReference>
<evidence type="ECO:0000256" key="2">
    <source>
        <dbReference type="ARBA" id="ARBA00022679"/>
    </source>
</evidence>
<evidence type="ECO:0000313" key="7">
    <source>
        <dbReference type="Proteomes" id="UP000009173"/>
    </source>
</evidence>
<dbReference type="GO" id="GO:0030170">
    <property type="term" value="F:pyridoxal phosphate binding"/>
    <property type="evidence" value="ECO:0007669"/>
    <property type="project" value="InterPro"/>
</dbReference>
<dbReference type="PANTHER" id="PTHR13693">
    <property type="entry name" value="CLASS II AMINOTRANSFERASE/8-AMINO-7-OXONONANOATE SYNTHASE"/>
    <property type="match status" value="1"/>
</dbReference>
<accession>A0A0H3A5W0</accession>
<keyword evidence="6" id="KW-0032">Aminotransferase</keyword>
<keyword evidence="2 6" id="KW-0808">Transferase</keyword>
<dbReference type="Proteomes" id="UP000009173">
    <property type="component" value="Chromosome"/>
</dbReference>
<feature type="region of interest" description="Disordered" evidence="4">
    <location>
        <begin position="171"/>
        <end position="205"/>
    </location>
</feature>
<dbReference type="GO" id="GO:0008483">
    <property type="term" value="F:transaminase activity"/>
    <property type="evidence" value="ECO:0007669"/>
    <property type="project" value="UniProtKB-KW"/>
</dbReference>
<evidence type="ECO:0000256" key="3">
    <source>
        <dbReference type="ARBA" id="ARBA00022898"/>
    </source>
</evidence>